<organism evidence="2 3">
    <name type="scientific">Deinandra increscens subsp. villosa</name>
    <dbReference type="NCBI Taxonomy" id="3103831"/>
    <lineage>
        <taxon>Eukaryota</taxon>
        <taxon>Viridiplantae</taxon>
        <taxon>Streptophyta</taxon>
        <taxon>Embryophyta</taxon>
        <taxon>Tracheophyta</taxon>
        <taxon>Spermatophyta</taxon>
        <taxon>Magnoliopsida</taxon>
        <taxon>eudicotyledons</taxon>
        <taxon>Gunneridae</taxon>
        <taxon>Pentapetalae</taxon>
        <taxon>asterids</taxon>
        <taxon>campanulids</taxon>
        <taxon>Asterales</taxon>
        <taxon>Asteraceae</taxon>
        <taxon>Asteroideae</taxon>
        <taxon>Heliantheae alliance</taxon>
        <taxon>Madieae</taxon>
        <taxon>Madiinae</taxon>
        <taxon>Deinandra</taxon>
    </lineage>
</organism>
<sequence>MGGTKNTILNNDHNTPDNKSNPKLTLLPLIALIFYEFSGGPFGVEDSVRAGDFKVFDSVLVVSDSVLVSPVQKGSSRFG</sequence>
<evidence type="ECO:0000256" key="1">
    <source>
        <dbReference type="SAM" id="MobiDB-lite"/>
    </source>
</evidence>
<gene>
    <name evidence="2" type="ORF">SSX86_007728</name>
</gene>
<proteinExistence type="predicted"/>
<evidence type="ECO:0000313" key="3">
    <source>
        <dbReference type="Proteomes" id="UP001408789"/>
    </source>
</evidence>
<accession>A0AAP0DLP9</accession>
<reference evidence="2 3" key="1">
    <citation type="submission" date="2024-04" db="EMBL/GenBank/DDBJ databases">
        <title>The reference genome of an endangered Asteraceae, Deinandra increscens subsp. villosa, native to the Central Coast of California.</title>
        <authorList>
            <person name="Guilliams M."/>
            <person name="Hasenstab-Lehman K."/>
            <person name="Meyer R."/>
            <person name="Mcevoy S."/>
        </authorList>
    </citation>
    <scope>NUCLEOTIDE SEQUENCE [LARGE SCALE GENOMIC DNA]</scope>
    <source>
        <tissue evidence="2">Leaf</tissue>
    </source>
</reference>
<comment type="caution">
    <text evidence="2">The sequence shown here is derived from an EMBL/GenBank/DDBJ whole genome shotgun (WGS) entry which is preliminary data.</text>
</comment>
<dbReference type="AlphaFoldDB" id="A0AAP0DLP9"/>
<evidence type="ECO:0000313" key="2">
    <source>
        <dbReference type="EMBL" id="KAK9073404.1"/>
    </source>
</evidence>
<dbReference type="Proteomes" id="UP001408789">
    <property type="component" value="Unassembled WGS sequence"/>
</dbReference>
<feature type="region of interest" description="Disordered" evidence="1">
    <location>
        <begin position="1"/>
        <end position="20"/>
    </location>
</feature>
<dbReference type="EMBL" id="JBCNJP010000009">
    <property type="protein sequence ID" value="KAK9073404.1"/>
    <property type="molecule type" value="Genomic_DNA"/>
</dbReference>
<name>A0AAP0DLP9_9ASTR</name>
<protein>
    <submittedName>
        <fullName evidence="2">Uncharacterized protein</fullName>
    </submittedName>
</protein>
<keyword evidence="3" id="KW-1185">Reference proteome</keyword>